<name>A0A4Y9A987_9BACI</name>
<protein>
    <submittedName>
        <fullName evidence="1">Phosphoribosyl-ATP pyrophosphohydrolase</fullName>
    </submittedName>
</protein>
<gene>
    <name evidence="1" type="ORF">E4U82_12375</name>
</gene>
<dbReference type="AlphaFoldDB" id="A0A4Y9A987"/>
<dbReference type="EMBL" id="SRHY01000022">
    <property type="protein sequence ID" value="TFJ92438.1"/>
    <property type="molecule type" value="Genomic_DNA"/>
</dbReference>
<proteinExistence type="predicted"/>
<accession>A0A4Y9A987</accession>
<dbReference type="GO" id="GO:0016787">
    <property type="term" value="F:hydrolase activity"/>
    <property type="evidence" value="ECO:0007669"/>
    <property type="project" value="UniProtKB-KW"/>
</dbReference>
<evidence type="ECO:0000313" key="1">
    <source>
        <dbReference type="EMBL" id="TFJ92438.1"/>
    </source>
</evidence>
<dbReference type="SUPFAM" id="SSF101386">
    <property type="entry name" value="all-alpha NTP pyrophosphatases"/>
    <property type="match status" value="1"/>
</dbReference>
<dbReference type="CDD" id="cd11532">
    <property type="entry name" value="NTP-PPase_COG4997"/>
    <property type="match status" value="1"/>
</dbReference>
<evidence type="ECO:0000313" key="2">
    <source>
        <dbReference type="Proteomes" id="UP000298484"/>
    </source>
</evidence>
<dbReference type="OrthoDB" id="9813491at2"/>
<keyword evidence="2" id="KW-1185">Reference proteome</keyword>
<dbReference type="InterPro" id="IPR038735">
    <property type="entry name" value="MSMEG_1276-like_NTP-PPase_dom"/>
</dbReference>
<comment type="caution">
    <text evidence="1">The sequence shown here is derived from an EMBL/GenBank/DDBJ whole genome shotgun (WGS) entry which is preliminary data.</text>
</comment>
<dbReference type="RefSeq" id="WP_135110498.1">
    <property type="nucleotide sequence ID" value="NZ_SRHY01000022.1"/>
</dbReference>
<dbReference type="Proteomes" id="UP000298484">
    <property type="component" value="Unassembled WGS sequence"/>
</dbReference>
<organism evidence="1 2">
    <name type="scientific">Lentibacillus salicampi</name>
    <dbReference type="NCBI Taxonomy" id="175306"/>
    <lineage>
        <taxon>Bacteria</taxon>
        <taxon>Bacillati</taxon>
        <taxon>Bacillota</taxon>
        <taxon>Bacilli</taxon>
        <taxon>Bacillales</taxon>
        <taxon>Bacillaceae</taxon>
        <taxon>Lentibacillus</taxon>
    </lineage>
</organism>
<sequence length="113" mass="13144">MPTYHKLVRDKIPEIIERNGETCKVKRLDQSTYLQELKTKLKEEVHEYLQAENDESAVEELSDVLEIIHALSAIHGKGFRAVEAARKKKFTERGGFQEKVYLIEVDNDEHNFS</sequence>
<reference evidence="1 2" key="1">
    <citation type="submission" date="2019-03" db="EMBL/GenBank/DDBJ databases">
        <title>Genome sequence of Lentibacillus salicampi ATCC BAA-719.</title>
        <authorList>
            <person name="Maclea K.S."/>
            <person name="Simoes Junior M."/>
        </authorList>
    </citation>
    <scope>NUCLEOTIDE SEQUENCE [LARGE SCALE GENOMIC DNA]</scope>
    <source>
        <strain evidence="1 2">ATCC BAA-719</strain>
    </source>
</reference>
<keyword evidence="1" id="KW-0378">Hydrolase</keyword>